<dbReference type="EMBL" id="CP011371">
    <property type="protein sequence ID" value="AKJ32247.1"/>
    <property type="molecule type" value="Genomic_DNA"/>
</dbReference>
<organism evidence="2 3">
    <name type="scientific">Caldimonas brevitalea</name>
    <dbReference type="NCBI Taxonomy" id="413882"/>
    <lineage>
        <taxon>Bacteria</taxon>
        <taxon>Pseudomonadati</taxon>
        <taxon>Pseudomonadota</taxon>
        <taxon>Betaproteobacteria</taxon>
        <taxon>Burkholderiales</taxon>
        <taxon>Sphaerotilaceae</taxon>
        <taxon>Caldimonas</taxon>
    </lineage>
</organism>
<dbReference type="AlphaFoldDB" id="A0A0G3BS34"/>
<gene>
    <name evidence="2" type="primary">rnpA</name>
    <name evidence="2" type="ORF">AAW51_5556</name>
</gene>
<dbReference type="Pfam" id="PF00825">
    <property type="entry name" value="Ribonuclease_P"/>
    <property type="match status" value="1"/>
</dbReference>
<dbReference type="KEGG" id="pbh:AAW51_5556"/>
<evidence type="ECO:0000313" key="2">
    <source>
        <dbReference type="EMBL" id="AKJ32247.1"/>
    </source>
</evidence>
<dbReference type="PATRIC" id="fig|413882.6.peg.5807"/>
<dbReference type="STRING" id="413882.AAW51_5556"/>
<sequence>MLVSAAASPGGAGPAEVSMRRLKQKADFERALGAGSAGVVGRSPHFIAHFVPGTDLAPQAPDATAADELSTGVGTEAAGLVDVSVAQTARRAPVAQVGTVLPKRWARRSVTRSLLKRQVFAAFERQGPAVPPGVWVVRLRATFDRAQFVSAASDALRHAARDELDALLRQALPRAAAKQGPPPKAAASP</sequence>
<dbReference type="InterPro" id="IPR014721">
    <property type="entry name" value="Ribsml_uS5_D2-typ_fold_subgr"/>
</dbReference>
<dbReference type="InterPro" id="IPR000100">
    <property type="entry name" value="RNase_P"/>
</dbReference>
<name>A0A0G3BS34_9BURK</name>
<evidence type="ECO:0000313" key="3">
    <source>
        <dbReference type="Proteomes" id="UP000035352"/>
    </source>
</evidence>
<keyword evidence="3" id="KW-1185">Reference proteome</keyword>
<dbReference type="Gene3D" id="3.30.230.10">
    <property type="match status" value="1"/>
</dbReference>
<accession>A0A0G3BS34</accession>
<keyword evidence="1" id="KW-0694">RNA-binding</keyword>
<evidence type="ECO:0000256" key="1">
    <source>
        <dbReference type="ARBA" id="ARBA00022884"/>
    </source>
</evidence>
<reference evidence="2 3" key="1">
    <citation type="submission" date="2015-05" db="EMBL/GenBank/DDBJ databases">
        <authorList>
            <person name="Tang B."/>
            <person name="Yu Y."/>
        </authorList>
    </citation>
    <scope>NUCLEOTIDE SEQUENCE [LARGE SCALE GENOMIC DNA]</scope>
    <source>
        <strain evidence="2 3">DSM 7029</strain>
    </source>
</reference>
<dbReference type="GO" id="GO:0000049">
    <property type="term" value="F:tRNA binding"/>
    <property type="evidence" value="ECO:0007669"/>
    <property type="project" value="InterPro"/>
</dbReference>
<dbReference type="GO" id="GO:0004526">
    <property type="term" value="F:ribonuclease P activity"/>
    <property type="evidence" value="ECO:0007669"/>
    <property type="project" value="InterPro"/>
</dbReference>
<proteinExistence type="predicted"/>
<protein>
    <submittedName>
        <fullName evidence="2">Ribonuclease P protein component</fullName>
    </submittedName>
</protein>
<dbReference type="GO" id="GO:0008033">
    <property type="term" value="P:tRNA processing"/>
    <property type="evidence" value="ECO:0007669"/>
    <property type="project" value="InterPro"/>
</dbReference>
<dbReference type="Proteomes" id="UP000035352">
    <property type="component" value="Chromosome"/>
</dbReference>